<keyword evidence="10" id="KW-1185">Reference proteome</keyword>
<dbReference type="InterPro" id="IPR035906">
    <property type="entry name" value="MetI-like_sf"/>
</dbReference>
<gene>
    <name evidence="9" type="ORF">U7230_00545</name>
</gene>
<dbReference type="SUPFAM" id="SSF161098">
    <property type="entry name" value="MetI-like"/>
    <property type="match status" value="1"/>
</dbReference>
<evidence type="ECO:0000256" key="6">
    <source>
        <dbReference type="ARBA" id="ARBA00023136"/>
    </source>
</evidence>
<protein>
    <submittedName>
        <fullName evidence="9">Carbohydrate ABC transporter permease</fullName>
    </submittedName>
</protein>
<evidence type="ECO:0000256" key="3">
    <source>
        <dbReference type="ARBA" id="ARBA00022475"/>
    </source>
</evidence>
<evidence type="ECO:0000313" key="10">
    <source>
        <dbReference type="Proteomes" id="UP001332192"/>
    </source>
</evidence>
<feature type="transmembrane region" description="Helical" evidence="7">
    <location>
        <begin position="158"/>
        <end position="179"/>
    </location>
</feature>
<dbReference type="PROSITE" id="PS50928">
    <property type="entry name" value="ABC_TM1"/>
    <property type="match status" value="1"/>
</dbReference>
<proteinExistence type="inferred from homology"/>
<evidence type="ECO:0000313" key="9">
    <source>
        <dbReference type="EMBL" id="WRP17542.1"/>
    </source>
</evidence>
<dbReference type="Gene3D" id="1.10.3720.10">
    <property type="entry name" value="MetI-like"/>
    <property type="match status" value="1"/>
</dbReference>
<sequence>MNGAPALRHSALGFSRWRTGAAGREAIGALVTALAVAGAVAVLVPFAWMLITSLKGPGELMAIPPRWIPQEWRWDNYARAWQAAPFGRFFLNTAVVAGASVAGQIVTATLAGYALARMRFRGRQTVLAAILATMAIPGEATLLPAYLLMRELGWVDTYLALIVPNLAGAFGIFLMRQAMVALPRALEDAAFMDGASRWTFVWRVAAPLCRPTMATLALLTFLGQWNSYLWPLIVTNSEALRPVQIGLRYFINQELGNDWALLMAGSVLVAVPTVVAFLAAQRQFIEGLAAGAVRG</sequence>
<dbReference type="Proteomes" id="UP001332192">
    <property type="component" value="Chromosome"/>
</dbReference>
<keyword evidence="4 7" id="KW-0812">Transmembrane</keyword>
<feature type="transmembrane region" description="Helical" evidence="7">
    <location>
        <begin position="26"/>
        <end position="51"/>
    </location>
</feature>
<evidence type="ECO:0000256" key="4">
    <source>
        <dbReference type="ARBA" id="ARBA00022692"/>
    </source>
</evidence>
<comment type="similarity">
    <text evidence="7">Belongs to the binding-protein-dependent transport system permease family.</text>
</comment>
<dbReference type="PANTHER" id="PTHR43744:SF12">
    <property type="entry name" value="ABC TRANSPORTER PERMEASE PROTEIN MG189-RELATED"/>
    <property type="match status" value="1"/>
</dbReference>
<feature type="transmembrane region" description="Helical" evidence="7">
    <location>
        <begin position="126"/>
        <end position="146"/>
    </location>
</feature>
<dbReference type="PANTHER" id="PTHR43744">
    <property type="entry name" value="ABC TRANSPORTER PERMEASE PROTEIN MG189-RELATED-RELATED"/>
    <property type="match status" value="1"/>
</dbReference>
<organism evidence="9 10">
    <name type="scientific">Carboxydichorda subterranea</name>
    <dbReference type="NCBI Taxonomy" id="3109565"/>
    <lineage>
        <taxon>Bacteria</taxon>
        <taxon>Bacillati</taxon>
        <taxon>Bacillota</taxon>
        <taxon>Limnochordia</taxon>
        <taxon>Limnochordales</taxon>
        <taxon>Geochordaceae</taxon>
        <taxon>Carboxydichorda</taxon>
    </lineage>
</organism>
<feature type="transmembrane region" description="Helical" evidence="7">
    <location>
        <begin position="89"/>
        <end position="114"/>
    </location>
</feature>
<dbReference type="CDD" id="cd06261">
    <property type="entry name" value="TM_PBP2"/>
    <property type="match status" value="1"/>
</dbReference>
<keyword evidence="2 7" id="KW-0813">Transport</keyword>
<feature type="transmembrane region" description="Helical" evidence="7">
    <location>
        <begin position="259"/>
        <end position="280"/>
    </location>
</feature>
<comment type="subcellular location">
    <subcellularLocation>
        <location evidence="1 7">Cell membrane</location>
        <topology evidence="1 7">Multi-pass membrane protein</topology>
    </subcellularLocation>
</comment>
<reference evidence="9 10" key="1">
    <citation type="journal article" date="2024" name="Front. Microbiol.">
        <title>Novel thermophilic genera Geochorda gen. nov. and Carboxydochorda gen. nov. from the deep terrestrial subsurface reveal the ecophysiological diversity in the class Limnochordia.</title>
        <authorList>
            <person name="Karnachuk O.V."/>
            <person name="Lukina A.P."/>
            <person name="Avakyan M.R."/>
            <person name="Kadnikov V.V."/>
            <person name="Begmatov S."/>
            <person name="Beletsky A.V."/>
            <person name="Vlasova K.G."/>
            <person name="Novikov A.A."/>
            <person name="Shcherbakova V.A."/>
            <person name="Mardanov A.V."/>
            <person name="Ravin N.V."/>
        </authorList>
    </citation>
    <scope>NUCLEOTIDE SEQUENCE [LARGE SCALE GENOMIC DNA]</scope>
    <source>
        <strain evidence="9 10">L945</strain>
    </source>
</reference>
<evidence type="ECO:0000259" key="8">
    <source>
        <dbReference type="PROSITE" id="PS50928"/>
    </source>
</evidence>
<dbReference type="EMBL" id="CP141615">
    <property type="protein sequence ID" value="WRP17542.1"/>
    <property type="molecule type" value="Genomic_DNA"/>
</dbReference>
<keyword evidence="5 7" id="KW-1133">Transmembrane helix</keyword>
<name>A0ABZ1BZN4_9FIRM</name>
<feature type="transmembrane region" description="Helical" evidence="7">
    <location>
        <begin position="200"/>
        <end position="222"/>
    </location>
</feature>
<keyword evidence="3" id="KW-1003">Cell membrane</keyword>
<evidence type="ECO:0000256" key="5">
    <source>
        <dbReference type="ARBA" id="ARBA00022989"/>
    </source>
</evidence>
<evidence type="ECO:0000256" key="1">
    <source>
        <dbReference type="ARBA" id="ARBA00004651"/>
    </source>
</evidence>
<evidence type="ECO:0000256" key="2">
    <source>
        <dbReference type="ARBA" id="ARBA00022448"/>
    </source>
</evidence>
<dbReference type="InterPro" id="IPR000515">
    <property type="entry name" value="MetI-like"/>
</dbReference>
<dbReference type="RefSeq" id="WP_324716812.1">
    <property type="nucleotide sequence ID" value="NZ_CP141615.1"/>
</dbReference>
<feature type="domain" description="ABC transmembrane type-1" evidence="8">
    <location>
        <begin position="90"/>
        <end position="280"/>
    </location>
</feature>
<keyword evidence="6 7" id="KW-0472">Membrane</keyword>
<accession>A0ABZ1BZN4</accession>
<dbReference type="Pfam" id="PF00528">
    <property type="entry name" value="BPD_transp_1"/>
    <property type="match status" value="1"/>
</dbReference>
<evidence type="ECO:0000256" key="7">
    <source>
        <dbReference type="RuleBase" id="RU363032"/>
    </source>
</evidence>